<proteinExistence type="predicted"/>
<gene>
    <name evidence="1" type="ORF">SPRG_01353</name>
</gene>
<sequence>MVMSSFNEALGTTLEFAPIRLSDAALDADFNAALDFEMDEIKLILEAAQTPLFELHDHAMSIEADQVPMANFQNFLFSTIDARMRRGVSHTHPATAQLYAQLQSSSAADKWALPRLIAIEYLVRCLDGKASWHVGLFSTKHGLKHNCLRRCLTCVPHALDLLCDAFIVQDQVIAHTETVLAQHKIAALSGHFFKRLQELGVPRGASCALTATISCWYLDSWEIHAVDLVADVAAL</sequence>
<reference evidence="1 2" key="1">
    <citation type="journal article" date="2013" name="PLoS Genet.">
        <title>Distinctive expansion of potential virulence genes in the genome of the oomycete fish pathogen Saprolegnia parasitica.</title>
        <authorList>
            <person name="Jiang R.H."/>
            <person name="de Bruijn I."/>
            <person name="Haas B.J."/>
            <person name="Belmonte R."/>
            <person name="Lobach L."/>
            <person name="Christie J."/>
            <person name="van den Ackerveken G."/>
            <person name="Bottin A."/>
            <person name="Bulone V."/>
            <person name="Diaz-Moreno S.M."/>
            <person name="Dumas B."/>
            <person name="Fan L."/>
            <person name="Gaulin E."/>
            <person name="Govers F."/>
            <person name="Grenville-Briggs L.J."/>
            <person name="Horner N.R."/>
            <person name="Levin J.Z."/>
            <person name="Mammella M."/>
            <person name="Meijer H.J."/>
            <person name="Morris P."/>
            <person name="Nusbaum C."/>
            <person name="Oome S."/>
            <person name="Phillips A.J."/>
            <person name="van Rooyen D."/>
            <person name="Rzeszutek E."/>
            <person name="Saraiva M."/>
            <person name="Secombes C.J."/>
            <person name="Seidl M.F."/>
            <person name="Snel B."/>
            <person name="Stassen J.H."/>
            <person name="Sykes S."/>
            <person name="Tripathy S."/>
            <person name="van den Berg H."/>
            <person name="Vega-Arreguin J.C."/>
            <person name="Wawra S."/>
            <person name="Young S.K."/>
            <person name="Zeng Q."/>
            <person name="Dieguez-Uribeondo J."/>
            <person name="Russ C."/>
            <person name="Tyler B.M."/>
            <person name="van West P."/>
        </authorList>
    </citation>
    <scope>NUCLEOTIDE SEQUENCE [LARGE SCALE GENOMIC DNA]</scope>
    <source>
        <strain evidence="1 2">CBS 223.65</strain>
    </source>
</reference>
<dbReference type="VEuPathDB" id="FungiDB:SPRG_01353"/>
<evidence type="ECO:0000313" key="1">
    <source>
        <dbReference type="EMBL" id="KDO34079.1"/>
    </source>
</evidence>
<dbReference type="EMBL" id="KK583191">
    <property type="protein sequence ID" value="KDO34079.1"/>
    <property type="molecule type" value="Genomic_DNA"/>
</dbReference>
<organism evidence="1 2">
    <name type="scientific">Saprolegnia parasitica (strain CBS 223.65)</name>
    <dbReference type="NCBI Taxonomy" id="695850"/>
    <lineage>
        <taxon>Eukaryota</taxon>
        <taxon>Sar</taxon>
        <taxon>Stramenopiles</taxon>
        <taxon>Oomycota</taxon>
        <taxon>Saprolegniomycetes</taxon>
        <taxon>Saprolegniales</taxon>
        <taxon>Saprolegniaceae</taxon>
        <taxon>Saprolegnia</taxon>
    </lineage>
</organism>
<accession>A0A067CTP9</accession>
<dbReference type="OrthoDB" id="10398287at2759"/>
<keyword evidence="2" id="KW-1185">Reference proteome</keyword>
<protein>
    <submittedName>
        <fullName evidence="1">Uncharacterized protein</fullName>
    </submittedName>
</protein>
<evidence type="ECO:0000313" key="2">
    <source>
        <dbReference type="Proteomes" id="UP000030745"/>
    </source>
</evidence>
<dbReference type="GeneID" id="24123949"/>
<name>A0A067CTP9_SAPPC</name>
<dbReference type="RefSeq" id="XP_012194963.1">
    <property type="nucleotide sequence ID" value="XM_012339573.1"/>
</dbReference>
<dbReference type="AlphaFoldDB" id="A0A067CTP9"/>
<dbReference type="OMA" id="HAMSIET"/>
<dbReference type="KEGG" id="spar:SPRG_01353"/>
<dbReference type="Proteomes" id="UP000030745">
    <property type="component" value="Unassembled WGS sequence"/>
</dbReference>